<keyword evidence="2" id="KW-1185">Reference proteome</keyword>
<evidence type="ECO:0000313" key="1">
    <source>
        <dbReference type="EMBL" id="CAH7676579.1"/>
    </source>
</evidence>
<organism evidence="1 2">
    <name type="scientific">Phakopsora pachyrhizi</name>
    <name type="common">Asian soybean rust disease fungus</name>
    <dbReference type="NCBI Taxonomy" id="170000"/>
    <lineage>
        <taxon>Eukaryota</taxon>
        <taxon>Fungi</taxon>
        <taxon>Dikarya</taxon>
        <taxon>Basidiomycota</taxon>
        <taxon>Pucciniomycotina</taxon>
        <taxon>Pucciniomycetes</taxon>
        <taxon>Pucciniales</taxon>
        <taxon>Phakopsoraceae</taxon>
        <taxon>Phakopsora</taxon>
    </lineage>
</organism>
<dbReference type="Proteomes" id="UP001153365">
    <property type="component" value="Unassembled WGS sequence"/>
</dbReference>
<protein>
    <submittedName>
        <fullName evidence="1">Expressed protein</fullName>
    </submittedName>
</protein>
<dbReference type="AlphaFoldDB" id="A0AAV0B2M6"/>
<gene>
    <name evidence="1" type="ORF">PPACK8108_LOCUS11729</name>
</gene>
<proteinExistence type="predicted"/>
<reference evidence="1" key="1">
    <citation type="submission" date="2022-06" db="EMBL/GenBank/DDBJ databases">
        <authorList>
            <consortium name="SYNGENTA / RWTH Aachen University"/>
        </authorList>
    </citation>
    <scope>NUCLEOTIDE SEQUENCE</scope>
</reference>
<accession>A0AAV0B2M6</accession>
<dbReference type="EMBL" id="CALTRL010002741">
    <property type="protein sequence ID" value="CAH7676579.1"/>
    <property type="molecule type" value="Genomic_DNA"/>
</dbReference>
<evidence type="ECO:0000313" key="2">
    <source>
        <dbReference type="Proteomes" id="UP001153365"/>
    </source>
</evidence>
<comment type="caution">
    <text evidence="1">The sequence shown here is derived from an EMBL/GenBank/DDBJ whole genome shotgun (WGS) entry which is preliminary data.</text>
</comment>
<sequence>MIIRPPGKIRLDAFVIQLLLAFQMISCMYENIVIQSRGAKHLEKLPNSLKDLGESSLDGSSMGAVEETSHLQVRKTVPASKAIEINKEILQLRAGYEDLINRVNENWKNNIEGSQFDIIYLQKILGMVNILTTVRSQQLTAHRILRVAQLELQHQTDLGPRTLGSETSIKVAEQALDSILRDFVSESDPWSVIPSPIFTNVLDYLLKNHLVDLRSNVMILRHPRVHELIADTIWTRYINLKEFNPLFLSLDIQNYVSSHPSMKDYNSIMKALEPKAWKAVVGIFLNKFLTAYAPHSTLRDSSKEILTNLIKSMHMEVPNINNLLDKFTGETFKSFSALEERLYPQMSFDWFFCHLTLFHILKSQVKFASGDIVQRVTQELNGFEKVFGLLISRMELTQAIAHLGFSFDLNCHCSIMYYIRWIDVYLNRVNNNERIRDFNEIKVFMQKKFNQQEILHMILTWREKMVSSAKALENVKKDYRHYMSTVSVSNGMNQEEKNNSIRLVEMGVEFEKQINLEILASNLVEFIDDWVTNLQAVRNPFSENPLH</sequence>
<name>A0AAV0B2M6_PHAPC</name>